<dbReference type="VEuPathDB" id="FungiDB:BO71DRAFT_354538"/>
<evidence type="ECO:0000256" key="5">
    <source>
        <dbReference type="ARBA" id="ARBA00023274"/>
    </source>
</evidence>
<dbReference type="GO" id="GO:0003735">
    <property type="term" value="F:structural constituent of ribosome"/>
    <property type="evidence" value="ECO:0007669"/>
    <property type="project" value="TreeGrafter"/>
</dbReference>
<evidence type="ECO:0000313" key="10">
    <source>
        <dbReference type="Proteomes" id="UP000247810"/>
    </source>
</evidence>
<keyword evidence="4" id="KW-0496">Mitochondrion</keyword>
<feature type="region of interest" description="Disordered" evidence="8">
    <location>
        <begin position="39"/>
        <end position="62"/>
    </location>
</feature>
<evidence type="ECO:0000256" key="8">
    <source>
        <dbReference type="SAM" id="MobiDB-lite"/>
    </source>
</evidence>
<comment type="subcellular location">
    <subcellularLocation>
        <location evidence="1">Mitochondrion</location>
    </subcellularLocation>
</comment>
<organism evidence="9 10">
    <name type="scientific">Aspergillus ellipticus CBS 707.79</name>
    <dbReference type="NCBI Taxonomy" id="1448320"/>
    <lineage>
        <taxon>Eukaryota</taxon>
        <taxon>Fungi</taxon>
        <taxon>Dikarya</taxon>
        <taxon>Ascomycota</taxon>
        <taxon>Pezizomycotina</taxon>
        <taxon>Eurotiomycetes</taxon>
        <taxon>Eurotiomycetidae</taxon>
        <taxon>Eurotiales</taxon>
        <taxon>Aspergillaceae</taxon>
        <taxon>Aspergillus</taxon>
        <taxon>Aspergillus subgen. Circumdati</taxon>
    </lineage>
</organism>
<keyword evidence="5" id="KW-0687">Ribonucleoprotein</keyword>
<proteinExistence type="inferred from homology"/>
<evidence type="ECO:0000256" key="6">
    <source>
        <dbReference type="ARBA" id="ARBA00033752"/>
    </source>
</evidence>
<evidence type="ECO:0000256" key="1">
    <source>
        <dbReference type="ARBA" id="ARBA00004173"/>
    </source>
</evidence>
<dbReference type="EMBL" id="KZ825885">
    <property type="protein sequence ID" value="PYH93794.1"/>
    <property type="molecule type" value="Genomic_DNA"/>
</dbReference>
<dbReference type="InterPro" id="IPR013870">
    <property type="entry name" value="Ribosomal_mL54"/>
</dbReference>
<keyword evidence="3" id="KW-0689">Ribosomal protein</keyword>
<dbReference type="PANTHER" id="PTHR28595">
    <property type="entry name" value="39S RIBOSOMAL PROTEIN L54, MITOCHONDRIAL"/>
    <property type="match status" value="1"/>
</dbReference>
<dbReference type="STRING" id="1448320.A0A319D9H2"/>
<protein>
    <recommendedName>
        <fullName evidence="7">Large ribosomal subunit protein mL54</fullName>
    </recommendedName>
</protein>
<sequence>MICQRCRTGIVSRLQQQHTIALSAPSYARQLPIQRSQFRNYSDGKPTVAATPPPPNPRQPVVGDITVPSAVSSATPGVSQPFSAAEGVHVDVNPGKPTKAAVERPPSSLAAGQRMNGLNYFKNKPDVVSLEDSEYPEWLWSLLDDTKKGKTERGGVDPNTLNKKQRKRYDKKMAARAATLPPTIPIHHHATDITPAAYNRSGAAPEDLIQAASESIEKRTEITRSAREARRKAIREDNFLRGL</sequence>
<keyword evidence="2" id="KW-0809">Transit peptide</keyword>
<dbReference type="OrthoDB" id="10252718at2759"/>
<dbReference type="AlphaFoldDB" id="A0A319D9H2"/>
<feature type="region of interest" description="Disordered" evidence="8">
    <location>
        <begin position="148"/>
        <end position="170"/>
    </location>
</feature>
<dbReference type="Proteomes" id="UP000247810">
    <property type="component" value="Unassembled WGS sequence"/>
</dbReference>
<evidence type="ECO:0000256" key="2">
    <source>
        <dbReference type="ARBA" id="ARBA00022946"/>
    </source>
</evidence>
<reference evidence="9 10" key="1">
    <citation type="submission" date="2018-02" db="EMBL/GenBank/DDBJ databases">
        <title>The genomes of Aspergillus section Nigri reveals drivers in fungal speciation.</title>
        <authorList>
            <consortium name="DOE Joint Genome Institute"/>
            <person name="Vesth T.C."/>
            <person name="Nybo J."/>
            <person name="Theobald S."/>
            <person name="Brandl J."/>
            <person name="Frisvad J.C."/>
            <person name="Nielsen K.F."/>
            <person name="Lyhne E.K."/>
            <person name="Kogle M.E."/>
            <person name="Kuo A."/>
            <person name="Riley R."/>
            <person name="Clum A."/>
            <person name="Nolan M."/>
            <person name="Lipzen A."/>
            <person name="Salamov A."/>
            <person name="Henrissat B."/>
            <person name="Wiebenga A."/>
            <person name="De vries R.P."/>
            <person name="Grigoriev I.V."/>
            <person name="Mortensen U.H."/>
            <person name="Andersen M.R."/>
            <person name="Baker S.E."/>
        </authorList>
    </citation>
    <scope>NUCLEOTIDE SEQUENCE [LARGE SCALE GENOMIC DNA]</scope>
    <source>
        <strain evidence="9 10">CBS 707.79</strain>
    </source>
</reference>
<gene>
    <name evidence="9" type="ORF">BO71DRAFT_354538</name>
</gene>
<dbReference type="PANTHER" id="PTHR28595:SF1">
    <property type="entry name" value="LARGE RIBOSOMAL SUBUNIT PROTEIN ML54"/>
    <property type="match status" value="1"/>
</dbReference>
<dbReference type="GO" id="GO:0005762">
    <property type="term" value="C:mitochondrial large ribosomal subunit"/>
    <property type="evidence" value="ECO:0007669"/>
    <property type="project" value="TreeGrafter"/>
</dbReference>
<evidence type="ECO:0000256" key="7">
    <source>
        <dbReference type="ARBA" id="ARBA00035179"/>
    </source>
</evidence>
<evidence type="ECO:0000313" key="9">
    <source>
        <dbReference type="EMBL" id="PYH93794.1"/>
    </source>
</evidence>
<accession>A0A319D9H2</accession>
<dbReference type="Pfam" id="PF08561">
    <property type="entry name" value="Ribosomal_L37"/>
    <property type="match status" value="1"/>
</dbReference>
<keyword evidence="10" id="KW-1185">Reference proteome</keyword>
<comment type="similarity">
    <text evidence="6">Belongs to the mitochondrion-specific ribosomal protein mL54 family.</text>
</comment>
<name>A0A319D9H2_9EURO</name>
<evidence type="ECO:0000256" key="4">
    <source>
        <dbReference type="ARBA" id="ARBA00023128"/>
    </source>
</evidence>
<evidence type="ECO:0000256" key="3">
    <source>
        <dbReference type="ARBA" id="ARBA00022980"/>
    </source>
</evidence>